<gene>
    <name evidence="1" type="ORF">CLV84_2501</name>
</gene>
<evidence type="ECO:0000313" key="2">
    <source>
        <dbReference type="Proteomes" id="UP000237662"/>
    </source>
</evidence>
<dbReference type="AlphaFoldDB" id="A0A2S6I3F4"/>
<dbReference type="Proteomes" id="UP000237662">
    <property type="component" value="Unassembled WGS sequence"/>
</dbReference>
<keyword evidence="2" id="KW-1185">Reference proteome</keyword>
<reference evidence="1 2" key="1">
    <citation type="submission" date="2018-02" db="EMBL/GenBank/DDBJ databases">
        <title>Genomic Encyclopedia of Archaeal and Bacterial Type Strains, Phase II (KMG-II): from individual species to whole genera.</title>
        <authorList>
            <person name="Goeker M."/>
        </authorList>
    </citation>
    <scope>NUCLEOTIDE SEQUENCE [LARGE SCALE GENOMIC DNA]</scope>
    <source>
        <strain evidence="1 2">DSM 29526</strain>
    </source>
</reference>
<comment type="caution">
    <text evidence="1">The sequence shown here is derived from an EMBL/GenBank/DDBJ whole genome shotgun (WGS) entry which is preliminary data.</text>
</comment>
<proteinExistence type="predicted"/>
<dbReference type="Pfam" id="PF14054">
    <property type="entry name" value="DUF4249"/>
    <property type="match status" value="1"/>
</dbReference>
<protein>
    <submittedName>
        <fullName evidence="1">Uncharacterized protein DUF4249</fullName>
    </submittedName>
</protein>
<accession>A0A2S6I3F4</accession>
<organism evidence="1 2">
    <name type="scientific">Neolewinella xylanilytica</name>
    <dbReference type="NCBI Taxonomy" id="1514080"/>
    <lineage>
        <taxon>Bacteria</taxon>
        <taxon>Pseudomonadati</taxon>
        <taxon>Bacteroidota</taxon>
        <taxon>Saprospiria</taxon>
        <taxon>Saprospirales</taxon>
        <taxon>Lewinellaceae</taxon>
        <taxon>Neolewinella</taxon>
    </lineage>
</organism>
<name>A0A2S6I3F4_9BACT</name>
<evidence type="ECO:0000313" key="1">
    <source>
        <dbReference type="EMBL" id="PPK85599.1"/>
    </source>
</evidence>
<dbReference type="EMBL" id="PTJC01000006">
    <property type="protein sequence ID" value="PPK85599.1"/>
    <property type="molecule type" value="Genomic_DNA"/>
</dbReference>
<dbReference type="InterPro" id="IPR025345">
    <property type="entry name" value="DUF4249"/>
</dbReference>
<sequence>MRISLILGLLVAGLLFTRCVERDIILPSEPVDPQLVVLAYLIDGAPAEVFISKLLPLDADTIDYGVPSAMVKLYRNDSLETTLLYSLIYGSNCGEVGPSGRCPFSASKHISPDSLQLQDGAVYRIEVEAAGFPTVSSEAVVFNRNLQNLSIETVVTDTVTGSRQRKALTIDTIAIDYDYTGGREDLLYLYLDFDFRDSRSVYNDWLWGINGPVADWRIPLNTAGGKQVFVQPGPAIDQRPVGFPIDRSFTVNITRYPAEYLRFYETVTAQDLTVSGIYAGAPSSIPTNMTGGLGYFVILEHYVGDLFILQ</sequence>